<evidence type="ECO:0000313" key="1">
    <source>
        <dbReference type="EMBL" id="MBC8360540.1"/>
    </source>
</evidence>
<dbReference type="AlphaFoldDB" id="A0A8J6NKT4"/>
<dbReference type="InterPro" id="IPR012657">
    <property type="entry name" value="23S_rRNA-intervening_sequence"/>
</dbReference>
<dbReference type="EMBL" id="JACNJH010000095">
    <property type="protein sequence ID" value="MBC8360540.1"/>
    <property type="molecule type" value="Genomic_DNA"/>
</dbReference>
<dbReference type="Gene3D" id="1.20.1440.60">
    <property type="entry name" value="23S rRNA-intervening sequence"/>
    <property type="match status" value="1"/>
</dbReference>
<evidence type="ECO:0000313" key="2">
    <source>
        <dbReference type="Proteomes" id="UP000603434"/>
    </source>
</evidence>
<dbReference type="PANTHER" id="PTHR38471">
    <property type="entry name" value="FOUR HELIX BUNDLE PROTEIN"/>
    <property type="match status" value="1"/>
</dbReference>
<name>A0A8J6NKT4_9BACT</name>
<dbReference type="InterPro" id="IPR036583">
    <property type="entry name" value="23S_rRNA_IVS_sf"/>
</dbReference>
<comment type="caution">
    <text evidence="1">The sequence shown here is derived from an EMBL/GenBank/DDBJ whole genome shotgun (WGS) entry which is preliminary data.</text>
</comment>
<dbReference type="SUPFAM" id="SSF158446">
    <property type="entry name" value="IVS-encoded protein-like"/>
    <property type="match status" value="1"/>
</dbReference>
<dbReference type="Proteomes" id="UP000603434">
    <property type="component" value="Unassembled WGS sequence"/>
</dbReference>
<dbReference type="PANTHER" id="PTHR38471:SF2">
    <property type="entry name" value="FOUR HELIX BUNDLE PROTEIN"/>
    <property type="match status" value="1"/>
</dbReference>
<protein>
    <submittedName>
        <fullName evidence="1">Four helix bundle protein</fullName>
    </submittedName>
</protein>
<gene>
    <name evidence="1" type="ORF">H8E23_03990</name>
</gene>
<sequence length="136" mass="15863">MGKKVQYHWELEVYQMSVEAAMQIFEISKGFPKEEVYSLTDQIRRSSRSVSSAIAESWRRRKYEKAFVNKLNESESEAAETQVWLEYAVKCEYISRDVGKDLHKAYDNIIGKLVTMGNNPEPWLLKPKLMTEQVHG</sequence>
<dbReference type="NCBIfam" id="TIGR02436">
    <property type="entry name" value="four helix bundle protein"/>
    <property type="match status" value="1"/>
</dbReference>
<dbReference type="Pfam" id="PF05635">
    <property type="entry name" value="23S_rRNA_IVP"/>
    <property type="match status" value="1"/>
</dbReference>
<reference evidence="1 2" key="1">
    <citation type="submission" date="2020-08" db="EMBL/GenBank/DDBJ databases">
        <title>Bridging the membrane lipid divide: bacteria of the FCB group superphylum have the potential to synthesize archaeal ether lipids.</title>
        <authorList>
            <person name="Villanueva L."/>
            <person name="Von Meijenfeldt F.A.B."/>
            <person name="Westbye A.B."/>
            <person name="Yadav S."/>
            <person name="Hopmans E.C."/>
            <person name="Dutilh B.E."/>
            <person name="Sinninghe Damste J.S."/>
        </authorList>
    </citation>
    <scope>NUCLEOTIDE SEQUENCE [LARGE SCALE GENOMIC DNA]</scope>
    <source>
        <strain evidence="1">NIOZ-UU30</strain>
    </source>
</reference>
<proteinExistence type="predicted"/>
<organism evidence="1 2">
    <name type="scientific">Candidatus Desulfatibia profunda</name>
    <dbReference type="NCBI Taxonomy" id="2841695"/>
    <lineage>
        <taxon>Bacteria</taxon>
        <taxon>Pseudomonadati</taxon>
        <taxon>Thermodesulfobacteriota</taxon>
        <taxon>Desulfobacteria</taxon>
        <taxon>Desulfobacterales</taxon>
        <taxon>Desulfobacterales incertae sedis</taxon>
        <taxon>Candidatus Desulfatibia</taxon>
    </lineage>
</organism>
<accession>A0A8J6NKT4</accession>